<evidence type="ECO:0000313" key="3">
    <source>
        <dbReference type="Proteomes" id="UP000765507"/>
    </source>
</evidence>
<keyword evidence="3" id="KW-1185">Reference proteome</keyword>
<feature type="compositionally biased region" description="Low complexity" evidence="1">
    <location>
        <begin position="23"/>
        <end position="37"/>
    </location>
</feature>
<feature type="region of interest" description="Disordered" evidence="1">
    <location>
        <begin position="23"/>
        <end position="88"/>
    </location>
</feature>
<comment type="caution">
    <text evidence="2">The sequence shown here is derived from an EMBL/GenBank/DDBJ whole genome shotgun (WGS) entry which is preliminary data.</text>
</comment>
<accession>A0A8T1S5M9</accession>
<name>A0A8T1S5M9_CHESE</name>
<feature type="region of interest" description="Disordered" evidence="1">
    <location>
        <begin position="301"/>
        <end position="324"/>
    </location>
</feature>
<evidence type="ECO:0000256" key="1">
    <source>
        <dbReference type="SAM" id="MobiDB-lite"/>
    </source>
</evidence>
<proteinExistence type="predicted"/>
<feature type="compositionally biased region" description="Low complexity" evidence="1">
    <location>
        <begin position="45"/>
        <end position="84"/>
    </location>
</feature>
<reference evidence="2 3" key="1">
    <citation type="journal article" date="2020" name="G3 (Bethesda)">
        <title>Draft Genome of the Common Snapping Turtle, Chelydra serpentina, a Model for Phenotypic Plasticity in Reptiles.</title>
        <authorList>
            <person name="Das D."/>
            <person name="Singh S.K."/>
            <person name="Bierstedt J."/>
            <person name="Erickson A."/>
            <person name="Galli G.L.J."/>
            <person name="Crossley D.A. 2nd"/>
            <person name="Rhen T."/>
        </authorList>
    </citation>
    <scope>NUCLEOTIDE SEQUENCE [LARGE SCALE GENOMIC DNA]</scope>
    <source>
        <strain evidence="2">KW</strain>
    </source>
</reference>
<dbReference type="Proteomes" id="UP000765507">
    <property type="component" value="Unassembled WGS sequence"/>
</dbReference>
<dbReference type="AlphaFoldDB" id="A0A8T1S5M9"/>
<dbReference type="OrthoDB" id="8961543at2759"/>
<sequence>MAPPLPPPLPAPAAVLSATISPDSAAAMAAPSTSKKGQGNKKGKGPTQKTKIPTSGAALPAAALRPAAASSSPAIPSTSSGGTPPLAPRAYAQVADAPPVRCHTICPDCRLRYHPWGPRSLPLADQEAQRPLPPGACLTLYRNIRAGIGKGGRAHGHCSSLQDVRQGCIFPCIGGRRSGGGREGPGGEGGVFIPLELLEDLGVRVVLTSVPPFLPKAALLPALSTLGKHISVLSPLPLGCKDPALCHILSFRRQVQIQVSPAERRSRGPSWCPIRGPITGSTIRWGTPGVYSAGQWDMSGGTAPWPGLEGHPGPPRGRRPCHRR</sequence>
<evidence type="ECO:0000313" key="2">
    <source>
        <dbReference type="EMBL" id="KAG6924118.1"/>
    </source>
</evidence>
<protein>
    <submittedName>
        <fullName evidence="2">Uncharacterized protein</fullName>
    </submittedName>
</protein>
<organism evidence="2 3">
    <name type="scientific">Chelydra serpentina</name>
    <name type="common">Snapping turtle</name>
    <name type="synonym">Testudo serpentina</name>
    <dbReference type="NCBI Taxonomy" id="8475"/>
    <lineage>
        <taxon>Eukaryota</taxon>
        <taxon>Metazoa</taxon>
        <taxon>Chordata</taxon>
        <taxon>Craniata</taxon>
        <taxon>Vertebrata</taxon>
        <taxon>Euteleostomi</taxon>
        <taxon>Archelosauria</taxon>
        <taxon>Testudinata</taxon>
        <taxon>Testudines</taxon>
        <taxon>Cryptodira</taxon>
        <taxon>Durocryptodira</taxon>
        <taxon>Americhelydia</taxon>
        <taxon>Chelydroidea</taxon>
        <taxon>Chelydridae</taxon>
        <taxon>Chelydra</taxon>
    </lineage>
</organism>
<dbReference type="EMBL" id="JAHGAV010000660">
    <property type="protein sequence ID" value="KAG6924118.1"/>
    <property type="molecule type" value="Genomic_DNA"/>
</dbReference>
<gene>
    <name evidence="2" type="ORF">G0U57_018278</name>
</gene>